<dbReference type="GO" id="GO:0016787">
    <property type="term" value="F:hydrolase activity"/>
    <property type="evidence" value="ECO:0007669"/>
    <property type="project" value="UniProtKB-KW"/>
</dbReference>
<keyword evidence="1 4" id="KW-0378">Hydrolase</keyword>
<sequence>MRGASFASRSVRTETTHMPAINATEPSHVTANGIRFAYHQAGPRDAPLVLCLHGFPDTALSYAQLLPQLAAAGYRAVAPYMRGYAPTGLAPDGDYSTTALGRDVLALIDALGARDAAVIGHDWGAYAAYCAANLDASRIRRLVLMSVPHIGGAVQSLRQLRRSWYIWFFQLSGLPERRVARDDYAFIDRLYRAWSPTWQVAESDLRPVKQALAAPGGLAAAIGYYRAMFRGSSRAGWALLSARTSPPTLMLSGAIDGAVGPEVFGRSREAFTGPFEFHLLPDVGHFPQREAPDELGQRILEFLARDTDGQ</sequence>
<gene>
    <name evidence="4" type="ORF">SDENCHOL_10159</name>
</gene>
<dbReference type="PANTHER" id="PTHR43329">
    <property type="entry name" value="EPOXIDE HYDROLASE"/>
    <property type="match status" value="1"/>
</dbReference>
<dbReference type="Gene3D" id="3.40.50.1820">
    <property type="entry name" value="alpha/beta hydrolase"/>
    <property type="match status" value="1"/>
</dbReference>
<dbReference type="PRINTS" id="PR00412">
    <property type="entry name" value="EPOXHYDRLASE"/>
</dbReference>
<evidence type="ECO:0000313" key="4">
    <source>
        <dbReference type="EMBL" id="SMB21153.1"/>
    </source>
</evidence>
<dbReference type="InterPro" id="IPR000073">
    <property type="entry name" value="AB_hydrolase_1"/>
</dbReference>
<dbReference type="EMBL" id="LT837803">
    <property type="protein sequence ID" value="SMB21153.1"/>
    <property type="molecule type" value="Genomic_DNA"/>
</dbReference>
<evidence type="ECO:0000259" key="3">
    <source>
        <dbReference type="Pfam" id="PF00561"/>
    </source>
</evidence>
<evidence type="ECO:0000256" key="1">
    <source>
        <dbReference type="ARBA" id="ARBA00022801"/>
    </source>
</evidence>
<dbReference type="InterPro" id="IPR029058">
    <property type="entry name" value="AB_hydrolase_fold"/>
</dbReference>
<dbReference type="Pfam" id="PF00561">
    <property type="entry name" value="Abhydrolase_1"/>
    <property type="match status" value="1"/>
</dbReference>
<dbReference type="Proteomes" id="UP000242886">
    <property type="component" value="Chromosome SDENCHOL"/>
</dbReference>
<evidence type="ECO:0000313" key="5">
    <source>
        <dbReference type="Proteomes" id="UP000242886"/>
    </source>
</evidence>
<feature type="region of interest" description="Disordered" evidence="2">
    <location>
        <begin position="1"/>
        <end position="24"/>
    </location>
</feature>
<evidence type="ECO:0000256" key="2">
    <source>
        <dbReference type="SAM" id="MobiDB-lite"/>
    </source>
</evidence>
<dbReference type="InterPro" id="IPR000639">
    <property type="entry name" value="Epox_hydrolase-like"/>
</dbReference>
<dbReference type="SUPFAM" id="SSF53474">
    <property type="entry name" value="alpha/beta-Hydrolases"/>
    <property type="match status" value="1"/>
</dbReference>
<accession>A0A7Z7MTX5</accession>
<keyword evidence="5" id="KW-1185">Reference proteome</keyword>
<protein>
    <submittedName>
        <fullName evidence="4">Alpha/beta hydrolase fold protein</fullName>
    </submittedName>
</protein>
<proteinExistence type="predicted"/>
<dbReference type="AlphaFoldDB" id="A0A7Z7MTX5"/>
<reference evidence="4" key="1">
    <citation type="submission" date="2017-03" db="EMBL/GenBank/DDBJ databases">
        <authorList>
            <consortium name="AG Boll"/>
        </authorList>
    </citation>
    <scope>NUCLEOTIDE SEQUENCE [LARGE SCALE GENOMIC DNA]</scope>
    <source>
        <strain evidence="4">Chol</strain>
    </source>
</reference>
<organism evidence="4 5">
    <name type="scientific">Sterolibacterium denitrificans</name>
    <dbReference type="NCBI Taxonomy" id="157592"/>
    <lineage>
        <taxon>Bacteria</taxon>
        <taxon>Pseudomonadati</taxon>
        <taxon>Pseudomonadota</taxon>
        <taxon>Betaproteobacteria</taxon>
        <taxon>Nitrosomonadales</taxon>
        <taxon>Sterolibacteriaceae</taxon>
        <taxon>Sterolibacterium</taxon>
    </lineage>
</organism>
<name>A0A7Z7MTX5_9PROT</name>
<feature type="domain" description="AB hydrolase-1" evidence="3">
    <location>
        <begin position="47"/>
        <end position="291"/>
    </location>
</feature>